<dbReference type="InterPro" id="IPR023920">
    <property type="entry name" value="ABC_transptr_sub-bd_KPN01854"/>
</dbReference>
<name>A0ABV7X2M3_9HYPH</name>
<dbReference type="PIRSF" id="PIRSF002741">
    <property type="entry name" value="MppA"/>
    <property type="match status" value="1"/>
</dbReference>
<evidence type="ECO:0000259" key="4">
    <source>
        <dbReference type="Pfam" id="PF00496"/>
    </source>
</evidence>
<dbReference type="Pfam" id="PF00496">
    <property type="entry name" value="SBP_bac_5"/>
    <property type="match status" value="1"/>
</dbReference>
<keyword evidence="3" id="KW-0732">Signal</keyword>
<dbReference type="InterPro" id="IPR030678">
    <property type="entry name" value="Peptide/Ni-bd"/>
</dbReference>
<dbReference type="InterPro" id="IPR039424">
    <property type="entry name" value="SBP_5"/>
</dbReference>
<dbReference type="PANTHER" id="PTHR30290">
    <property type="entry name" value="PERIPLASMIC BINDING COMPONENT OF ABC TRANSPORTER"/>
    <property type="match status" value="1"/>
</dbReference>
<evidence type="ECO:0000256" key="2">
    <source>
        <dbReference type="ARBA" id="ARBA00005695"/>
    </source>
</evidence>
<gene>
    <name evidence="5" type="ORF">ACFOOL_12585</name>
</gene>
<feature type="domain" description="Solute-binding protein family 5" evidence="4">
    <location>
        <begin position="82"/>
        <end position="424"/>
    </location>
</feature>
<dbReference type="Gene3D" id="3.10.105.10">
    <property type="entry name" value="Dipeptide-binding Protein, Domain 3"/>
    <property type="match status" value="1"/>
</dbReference>
<dbReference type="Proteomes" id="UP001595613">
    <property type="component" value="Unassembled WGS sequence"/>
</dbReference>
<dbReference type="RefSeq" id="WP_380097458.1">
    <property type="nucleotide sequence ID" value="NZ_JBHRYD010000010.1"/>
</dbReference>
<protein>
    <submittedName>
        <fullName evidence="5">TIGR04028 family ABC transporter substrate-binding protein</fullName>
    </submittedName>
</protein>
<evidence type="ECO:0000256" key="3">
    <source>
        <dbReference type="SAM" id="SignalP"/>
    </source>
</evidence>
<evidence type="ECO:0000313" key="5">
    <source>
        <dbReference type="EMBL" id="MFC3705593.1"/>
    </source>
</evidence>
<dbReference type="PROSITE" id="PS51318">
    <property type="entry name" value="TAT"/>
    <property type="match status" value="1"/>
</dbReference>
<evidence type="ECO:0000313" key="6">
    <source>
        <dbReference type="Proteomes" id="UP001595613"/>
    </source>
</evidence>
<proteinExistence type="inferred from homology"/>
<dbReference type="InterPro" id="IPR006311">
    <property type="entry name" value="TAT_signal"/>
</dbReference>
<feature type="chain" id="PRO_5047460202" evidence="3">
    <location>
        <begin position="33"/>
        <end position="546"/>
    </location>
</feature>
<dbReference type="NCBIfam" id="TIGR04028">
    <property type="entry name" value="SBP_KPN_01854"/>
    <property type="match status" value="1"/>
</dbReference>
<keyword evidence="6" id="KW-1185">Reference proteome</keyword>
<comment type="caution">
    <text evidence="5">The sequence shown here is derived from an EMBL/GenBank/DDBJ whole genome shotgun (WGS) entry which is preliminary data.</text>
</comment>
<reference evidence="6" key="1">
    <citation type="journal article" date="2019" name="Int. J. Syst. Evol. Microbiol.">
        <title>The Global Catalogue of Microorganisms (GCM) 10K type strain sequencing project: providing services to taxonomists for standard genome sequencing and annotation.</title>
        <authorList>
            <consortium name="The Broad Institute Genomics Platform"/>
            <consortium name="The Broad Institute Genome Sequencing Center for Infectious Disease"/>
            <person name="Wu L."/>
            <person name="Ma J."/>
        </authorList>
    </citation>
    <scope>NUCLEOTIDE SEQUENCE [LARGE SCALE GENOMIC DNA]</scope>
    <source>
        <strain evidence="6">KCTC 42281</strain>
    </source>
</reference>
<accession>A0ABV7X2M3</accession>
<organism evidence="5 6">
    <name type="scientific">Devosia honganensis</name>
    <dbReference type="NCBI Taxonomy" id="1610527"/>
    <lineage>
        <taxon>Bacteria</taxon>
        <taxon>Pseudomonadati</taxon>
        <taxon>Pseudomonadota</taxon>
        <taxon>Alphaproteobacteria</taxon>
        <taxon>Hyphomicrobiales</taxon>
        <taxon>Devosiaceae</taxon>
        <taxon>Devosia</taxon>
    </lineage>
</organism>
<feature type="signal peptide" evidence="3">
    <location>
        <begin position="1"/>
        <end position="32"/>
    </location>
</feature>
<dbReference type="Gene3D" id="3.40.190.10">
    <property type="entry name" value="Periplasmic binding protein-like II"/>
    <property type="match status" value="1"/>
</dbReference>
<comment type="similarity">
    <text evidence="2">Belongs to the bacterial solute-binding protein 5 family.</text>
</comment>
<dbReference type="InterPro" id="IPR000914">
    <property type="entry name" value="SBP_5_dom"/>
</dbReference>
<evidence type="ECO:0000256" key="1">
    <source>
        <dbReference type="ARBA" id="ARBA00004418"/>
    </source>
</evidence>
<comment type="subcellular location">
    <subcellularLocation>
        <location evidence="1">Periplasm</location>
    </subcellularLocation>
</comment>
<dbReference type="SUPFAM" id="SSF53850">
    <property type="entry name" value="Periplasmic binding protein-like II"/>
    <property type="match status" value="1"/>
</dbReference>
<dbReference type="EMBL" id="JBHRYD010000010">
    <property type="protein sequence ID" value="MFC3705593.1"/>
    <property type="molecule type" value="Genomic_DNA"/>
</dbReference>
<sequence>MSYSTTRRQLLRNFAATGALIAGGLLAAPALAQDAVPGGTLIYLEKQAHTSLYPPAAGFYPNAGLLNQITDKLTYQNSETLEIEPWIARSWEINADATEYVFHLRGGVTFSDGTPLDAAAVAANYDIFGLGNADLKLTVSEAISNYDHSEIIDPLTVKLVFNAPAPGFLQATATPTSGLVSPATLARPVDELGQAPNIVGSGPFVVASEVLGTEIQLVAREDYAWGPASLEHQGRAYLDGISILTVPEDGVRIGALLSGQGDFIRQVHAYDEAQVNAAGYTVYGAQTRGTTHSVAFRPSNPLVAELKVRQALLHATNAQEIIDTLYSDNYPRARSPLSSVSAGFIDLGDQLTFDTALANSLLDEAGWVAGADGIREKDGRRLSLGVYESLNYARSKETLQLLAQQWKAVGAELNLLAGEAATRTADDLDPLKTPLVPTKVERADPDVLKSQYYPTTRDQLRQVGGRGIDTTFIDEELNAILDSIASEPDAQKRLEHTAEAQRHLIEQAYVIPFFEEPQSFAGAPYVKGIAFEAVGRPVFYSTWLDR</sequence>
<dbReference type="CDD" id="cd08492">
    <property type="entry name" value="PBP2_NikA_DppA_OppA_like_15"/>
    <property type="match status" value="1"/>
</dbReference>